<name>A0AA89BI63_PINIB</name>
<reference evidence="3" key="1">
    <citation type="submission" date="2019-08" db="EMBL/GenBank/DDBJ databases">
        <title>The improved chromosome-level genome for the pearl oyster Pinctada fucata martensii using PacBio sequencing and Hi-C.</title>
        <authorList>
            <person name="Zheng Z."/>
        </authorList>
    </citation>
    <scope>NUCLEOTIDE SEQUENCE</scope>
    <source>
        <strain evidence="3">ZZ-2019</strain>
        <tissue evidence="3">Adductor muscle</tissue>
    </source>
</reference>
<evidence type="ECO:0000313" key="3">
    <source>
        <dbReference type="EMBL" id="KAK3083266.1"/>
    </source>
</evidence>
<feature type="compositionally biased region" description="Basic and acidic residues" evidence="2">
    <location>
        <begin position="770"/>
        <end position="791"/>
    </location>
</feature>
<keyword evidence="4" id="KW-1185">Reference proteome</keyword>
<gene>
    <name evidence="3" type="ORF">FSP39_017948</name>
</gene>
<sequence length="1232" mass="143347">MMDYVSNMQKLNEAFEKRKRKQLDKLRKRLLDARRQRKKELHNKHVNEAKGQGLQPDAVPNINMPSYEDLMNDLIKLQQQQEQMMAEMRKNSGEARSNVKQPDLDTEFEQQVRGLDLTKQQKDALVNSAREKQLELRRQIEEMKEKLKNRKDRKKVGELTEEEMQEMSEEDKRKMLEARGMQAEADREMEDEAVLETLKAMERDQKKKAEEEALREMLKNMSKSEQEKIMRQYEEQLQKLNSRLDDEKSAQGDRAKAKLAARKRMREELEKERAVNKELDSITKSQAAKGDADAAELIMQINEKVNGDKMSTDQQKLVDEQLRQQEKLEEEQKAELRKVGQEANDEMWSEKNEIDETIEQQKNLALQAHQSKFERDMLLHHDKLTPADAEYQQLLAAHKAEMDALERNLDQEKSRQHNALKEKIAAKKKRRAEQLEDKHRVEMEQKLSEQQQERDKLNEQIAKKEESSALKKTVKNKNKDEAENMIYSVLRQRHLKEAIHLEDQLQRELDAARRRARAEIEEKRQKERDSLLAAFEQEMRDLIADSADLDPAELERRKAQLKKQQESQLKEFDELTNQMLMRAEQEVTPQQQINQTHQRLQLKEKQLQELADAMKSYSPTEELYKQYEEQARLAAEEAKKYQEDVVRKMQEELERRKEEQKRLEEERKRKLLEEFKRREAELEEEHRREEQRQKDREAERERLRQQQLEDQDKRQRNEISKSGASQEEKDRLLREHAENMEKLQLNMDEDQKKSKEALQSKLAARRKRKMESEKAKLEKNSQMELDAERKSQITGEKVQGFGDGEPSGPGASGIGMGLPSGSSTGGFTPTGNPEQDWVNMLMASPLFKQINDLAQMLDSSDMGGLGGSDKVLGADYNRPYMDVKDAQWVCKGDLVPCDINSISPSQFVIYRFGVFIVRLLHQTIKTPDVSLLLASNLPANNYERNAFRNSVYYEHARKVLFVRKERMDSMGEFVVVILHSLAHIKVGDLTDDSNTLFLREFYKALRVVCQDMFFSRTHNTPSAQAMIGSDSANCRTALEQALGTVKKQDEKMVVVGELVDMKVDGPTRLDFSEQRMSQRLYGYESLASNARLRQFLSSNGGFLASSDFVNNRMSELKGLKSPTVSPRSSPRKQQKVVPNIKSPRDVADMQLMTLESKNDQLNAELTEVLKAAAELQDGIQQMEKVNTKDSRLSSARDQLMQVLTRKDDLLKRIATAEADIAKKEKELKIKRR</sequence>
<dbReference type="PANTHER" id="PTHR47236">
    <property type="entry name" value="GENE, 32742-RELATED-RELATED"/>
    <property type="match status" value="1"/>
</dbReference>
<dbReference type="PANTHER" id="PTHR47236:SF4">
    <property type="entry name" value="GENE 9195-RELATED"/>
    <property type="match status" value="1"/>
</dbReference>
<feature type="region of interest" description="Disordered" evidence="2">
    <location>
        <begin position="242"/>
        <end position="273"/>
    </location>
</feature>
<feature type="compositionally biased region" description="Basic and acidic residues" evidence="2">
    <location>
        <begin position="432"/>
        <end position="469"/>
    </location>
</feature>
<feature type="region of interest" description="Disordered" evidence="2">
    <location>
        <begin position="35"/>
        <end position="59"/>
    </location>
</feature>
<proteinExistence type="predicted"/>
<dbReference type="AlphaFoldDB" id="A0AA89BI63"/>
<evidence type="ECO:0000313" key="4">
    <source>
        <dbReference type="Proteomes" id="UP001186944"/>
    </source>
</evidence>
<feature type="compositionally biased region" description="Basic and acidic residues" evidence="2">
    <location>
        <begin position="242"/>
        <end position="256"/>
    </location>
</feature>
<evidence type="ECO:0000256" key="1">
    <source>
        <dbReference type="SAM" id="Coils"/>
    </source>
</evidence>
<accession>A0AA89BI63</accession>
<protein>
    <submittedName>
        <fullName evidence="3">Uncharacterized protein</fullName>
    </submittedName>
</protein>
<dbReference type="Proteomes" id="UP001186944">
    <property type="component" value="Unassembled WGS sequence"/>
</dbReference>
<feature type="compositionally biased region" description="Basic and acidic residues" evidence="2">
    <location>
        <begin position="749"/>
        <end position="758"/>
    </location>
</feature>
<feature type="coiled-coil region" evidence="1">
    <location>
        <begin position="495"/>
        <end position="529"/>
    </location>
</feature>
<feature type="compositionally biased region" description="Basic and acidic residues" evidence="2">
    <location>
        <begin position="326"/>
        <end position="340"/>
    </location>
</feature>
<feature type="region of interest" description="Disordered" evidence="2">
    <location>
        <begin position="424"/>
        <end position="477"/>
    </location>
</feature>
<feature type="region of interest" description="Disordered" evidence="2">
    <location>
        <begin position="149"/>
        <end position="172"/>
    </location>
</feature>
<feature type="compositionally biased region" description="Basic and acidic residues" evidence="2">
    <location>
        <begin position="710"/>
        <end position="719"/>
    </location>
</feature>
<feature type="coiled-coil region" evidence="1">
    <location>
        <begin position="1144"/>
        <end position="1178"/>
    </location>
</feature>
<organism evidence="3 4">
    <name type="scientific">Pinctada imbricata</name>
    <name type="common">Atlantic pearl-oyster</name>
    <name type="synonym">Pinctada martensii</name>
    <dbReference type="NCBI Taxonomy" id="66713"/>
    <lineage>
        <taxon>Eukaryota</taxon>
        <taxon>Metazoa</taxon>
        <taxon>Spiralia</taxon>
        <taxon>Lophotrochozoa</taxon>
        <taxon>Mollusca</taxon>
        <taxon>Bivalvia</taxon>
        <taxon>Autobranchia</taxon>
        <taxon>Pteriomorphia</taxon>
        <taxon>Pterioida</taxon>
        <taxon>Pterioidea</taxon>
        <taxon>Pteriidae</taxon>
        <taxon>Pinctada</taxon>
    </lineage>
</organism>
<feature type="compositionally biased region" description="Acidic residues" evidence="2">
    <location>
        <begin position="159"/>
        <end position="169"/>
    </location>
</feature>
<feature type="compositionally biased region" description="Basic and acidic residues" evidence="2">
    <location>
        <begin position="674"/>
        <end position="704"/>
    </location>
</feature>
<keyword evidence="1" id="KW-0175">Coiled coil</keyword>
<comment type="caution">
    <text evidence="3">The sequence shown here is derived from an EMBL/GenBank/DDBJ whole genome shotgun (WGS) entry which is preliminary data.</text>
</comment>
<feature type="region of interest" description="Disordered" evidence="2">
    <location>
        <begin position="674"/>
        <end position="731"/>
    </location>
</feature>
<feature type="region of interest" description="Disordered" evidence="2">
    <location>
        <begin position="326"/>
        <end position="346"/>
    </location>
</feature>
<evidence type="ECO:0000256" key="2">
    <source>
        <dbReference type="SAM" id="MobiDB-lite"/>
    </source>
</evidence>
<feature type="compositionally biased region" description="Gly residues" evidence="2">
    <location>
        <begin position="801"/>
        <end position="818"/>
    </location>
</feature>
<dbReference type="EMBL" id="VSWD01000014">
    <property type="protein sequence ID" value="KAK3083266.1"/>
    <property type="molecule type" value="Genomic_DNA"/>
</dbReference>
<feature type="region of interest" description="Disordered" evidence="2">
    <location>
        <begin position="1118"/>
        <end position="1137"/>
    </location>
</feature>
<feature type="region of interest" description="Disordered" evidence="2">
    <location>
        <begin position="743"/>
        <end position="826"/>
    </location>
</feature>